<feature type="signal peptide" evidence="3">
    <location>
        <begin position="1"/>
        <end position="20"/>
    </location>
</feature>
<keyword evidence="6" id="KW-1185">Reference proteome</keyword>
<feature type="chain" id="PRO_5005141278" description="Carboxylic ester hydrolase" evidence="3">
    <location>
        <begin position="21"/>
        <end position="541"/>
    </location>
</feature>
<dbReference type="KEGG" id="ela:UCREL1_1736"/>
<dbReference type="AlphaFoldDB" id="M7SX96"/>
<dbReference type="GO" id="GO:0016787">
    <property type="term" value="F:hydrolase activity"/>
    <property type="evidence" value="ECO:0007669"/>
    <property type="project" value="UniProtKB-KW"/>
</dbReference>
<evidence type="ECO:0000313" key="6">
    <source>
        <dbReference type="Proteomes" id="UP000012174"/>
    </source>
</evidence>
<dbReference type="OMA" id="NGGILTW"/>
<keyword evidence="3" id="KW-0732">Signal</keyword>
<evidence type="ECO:0000259" key="4">
    <source>
        <dbReference type="Pfam" id="PF00135"/>
    </source>
</evidence>
<dbReference type="Pfam" id="PF00135">
    <property type="entry name" value="COesterase"/>
    <property type="match status" value="1"/>
</dbReference>
<protein>
    <recommendedName>
        <fullName evidence="3">Carboxylic ester hydrolase</fullName>
        <ecNumber evidence="3">3.1.1.-</ecNumber>
    </recommendedName>
</protein>
<feature type="domain" description="Carboxylesterase type B" evidence="4">
    <location>
        <begin position="20"/>
        <end position="526"/>
    </location>
</feature>
<keyword evidence="2 3" id="KW-0378">Hydrolase</keyword>
<dbReference type="InterPro" id="IPR029058">
    <property type="entry name" value="AB_hydrolase_fold"/>
</dbReference>
<dbReference type="InterPro" id="IPR002018">
    <property type="entry name" value="CarbesteraseB"/>
</dbReference>
<gene>
    <name evidence="5" type="ORF">UCREL1_1736</name>
</gene>
<dbReference type="STRING" id="1287681.M7SX96"/>
<dbReference type="OrthoDB" id="408631at2759"/>
<evidence type="ECO:0000313" key="5">
    <source>
        <dbReference type="EMBL" id="EMR71219.1"/>
    </source>
</evidence>
<comment type="similarity">
    <text evidence="1 3">Belongs to the type-B carboxylesterase/lipase family.</text>
</comment>
<dbReference type="eggNOG" id="KOG1516">
    <property type="taxonomic scope" value="Eukaryota"/>
</dbReference>
<sequence>MRHVGVALAGLLGLADSVNSKLVETQNGMSVQGGTCETTDVNYFFSIPYAKPPLAERRYEPPEPYHVPPYGKVINGTNSPPACIQFGTGFAESGPQSEDCLYLNVWTPASTTSDSNLPVKVWLYGGGNQGGGISNPSYDGCYSAEDSIVVSINYRLGPLGFLALSDLGLSGNYAILDQLLGMQWVQENIKSFGGDPNKVLLFGESAGAADTFVLATRPEAPKLMKAAAMESGGGRDFATVAAAQTFQQSFFDQLNCSTPDLACARAASPSVLQAAHLVVAVEDATGVASALNFNGSRSAWSPLVDGVVIPEQPSTVGLQVPSILGSNAVEGALFVLAAYGEKAASLTQADYDTFLTYNFGPLAPLVNETFSLSKVFNGSVAAAVTTVVTDASYKCAAHRGLLRAAEKGVPVWSYRFSHGPSCAWFANIPSPYVSTLGATHTSEIPFVFNMTRNMPPPDGNCTFSEAEVGLSRAMSRAWTNMAEFGVPEPDDDGDSWPLWTADESMGVVLNDDVEVGEVDYETCAFWNKINDDLNKIEAVGQ</sequence>
<reference evidence="6" key="1">
    <citation type="journal article" date="2013" name="Genome Announc.">
        <title>Draft genome sequence of the grapevine dieback fungus Eutypa lata UCR-EL1.</title>
        <authorList>
            <person name="Blanco-Ulate B."/>
            <person name="Rolshausen P.E."/>
            <person name="Cantu D."/>
        </authorList>
    </citation>
    <scope>NUCLEOTIDE SEQUENCE [LARGE SCALE GENOMIC DNA]</scope>
    <source>
        <strain evidence="6">UCR-EL1</strain>
    </source>
</reference>
<organism evidence="5 6">
    <name type="scientific">Eutypa lata (strain UCR-EL1)</name>
    <name type="common">Grapevine dieback disease fungus</name>
    <name type="synonym">Eutypa armeniacae</name>
    <dbReference type="NCBI Taxonomy" id="1287681"/>
    <lineage>
        <taxon>Eukaryota</taxon>
        <taxon>Fungi</taxon>
        <taxon>Dikarya</taxon>
        <taxon>Ascomycota</taxon>
        <taxon>Pezizomycotina</taxon>
        <taxon>Sordariomycetes</taxon>
        <taxon>Xylariomycetidae</taxon>
        <taxon>Xylariales</taxon>
        <taxon>Diatrypaceae</taxon>
        <taxon>Eutypa</taxon>
    </lineage>
</organism>
<dbReference type="HOGENOM" id="CLU_006586_16_4_1"/>
<accession>M7SX96</accession>
<dbReference type="PROSITE" id="PS00941">
    <property type="entry name" value="CARBOXYLESTERASE_B_2"/>
    <property type="match status" value="1"/>
</dbReference>
<dbReference type="EMBL" id="KB705677">
    <property type="protein sequence ID" value="EMR71219.1"/>
    <property type="molecule type" value="Genomic_DNA"/>
</dbReference>
<evidence type="ECO:0000256" key="2">
    <source>
        <dbReference type="ARBA" id="ARBA00022801"/>
    </source>
</evidence>
<evidence type="ECO:0000256" key="3">
    <source>
        <dbReference type="RuleBase" id="RU361235"/>
    </source>
</evidence>
<dbReference type="ESTHER" id="eutla-m7sx96">
    <property type="family name" value="Fungal_carboxylesterase_lipase"/>
</dbReference>
<dbReference type="SUPFAM" id="SSF53474">
    <property type="entry name" value="alpha/beta-Hydrolases"/>
    <property type="match status" value="1"/>
</dbReference>
<evidence type="ECO:0000256" key="1">
    <source>
        <dbReference type="ARBA" id="ARBA00005964"/>
    </source>
</evidence>
<proteinExistence type="inferred from homology"/>
<dbReference type="Gene3D" id="3.40.50.1820">
    <property type="entry name" value="alpha/beta hydrolase"/>
    <property type="match status" value="1"/>
</dbReference>
<dbReference type="InterPro" id="IPR019819">
    <property type="entry name" value="Carboxylesterase_B_CS"/>
</dbReference>
<dbReference type="PROSITE" id="PS00122">
    <property type="entry name" value="CARBOXYLESTERASE_B_1"/>
    <property type="match status" value="1"/>
</dbReference>
<name>M7SX96_EUTLA</name>
<dbReference type="PANTHER" id="PTHR11559">
    <property type="entry name" value="CARBOXYLESTERASE"/>
    <property type="match status" value="1"/>
</dbReference>
<dbReference type="EC" id="3.1.1.-" evidence="3"/>
<dbReference type="Proteomes" id="UP000012174">
    <property type="component" value="Unassembled WGS sequence"/>
</dbReference>
<dbReference type="InterPro" id="IPR019826">
    <property type="entry name" value="Carboxylesterase_B_AS"/>
</dbReference>
<dbReference type="InterPro" id="IPR050309">
    <property type="entry name" value="Type-B_Carboxylest/Lipase"/>
</dbReference>